<dbReference type="EMBL" id="KZ614000">
    <property type="protein sequence ID" value="PMD28749.1"/>
    <property type="molecule type" value="Genomic_DNA"/>
</dbReference>
<dbReference type="Pfam" id="PF26639">
    <property type="entry name" value="Het-6_barrel"/>
    <property type="match status" value="1"/>
</dbReference>
<accession>A0A2J6QR60</accession>
<dbReference type="Proteomes" id="UP000235786">
    <property type="component" value="Unassembled WGS sequence"/>
</dbReference>
<reference evidence="2 3" key="1">
    <citation type="submission" date="2016-04" db="EMBL/GenBank/DDBJ databases">
        <title>A degradative enzymes factory behind the ericoid mycorrhizal symbiosis.</title>
        <authorList>
            <consortium name="DOE Joint Genome Institute"/>
            <person name="Martino E."/>
            <person name="Morin E."/>
            <person name="Grelet G."/>
            <person name="Kuo A."/>
            <person name="Kohler A."/>
            <person name="Daghino S."/>
            <person name="Barry K."/>
            <person name="Choi C."/>
            <person name="Cichocki N."/>
            <person name="Clum A."/>
            <person name="Copeland A."/>
            <person name="Hainaut M."/>
            <person name="Haridas S."/>
            <person name="Labutti K."/>
            <person name="Lindquist E."/>
            <person name="Lipzen A."/>
            <person name="Khouja H.-R."/>
            <person name="Murat C."/>
            <person name="Ohm R."/>
            <person name="Olson A."/>
            <person name="Spatafora J."/>
            <person name="Veneault-Fourrey C."/>
            <person name="Henrissat B."/>
            <person name="Grigoriev I."/>
            <person name="Martin F."/>
            <person name="Perotto S."/>
        </authorList>
    </citation>
    <scope>NUCLEOTIDE SEQUENCE [LARGE SCALE GENOMIC DNA]</scope>
    <source>
        <strain evidence="2 3">F</strain>
    </source>
</reference>
<evidence type="ECO:0000313" key="2">
    <source>
        <dbReference type="EMBL" id="PMD28749.1"/>
    </source>
</evidence>
<protein>
    <submittedName>
        <fullName evidence="2">HET-domain-containing protein</fullName>
    </submittedName>
</protein>
<name>A0A2J6QR60_HYAVF</name>
<dbReference type="OrthoDB" id="3557394at2759"/>
<dbReference type="Pfam" id="PF06985">
    <property type="entry name" value="HET"/>
    <property type="match status" value="1"/>
</dbReference>
<feature type="domain" description="Heterokaryon incompatibility" evidence="1">
    <location>
        <begin position="57"/>
        <end position="206"/>
    </location>
</feature>
<sequence length="599" mass="68418">MASASLLPISSENKTYQYRPLESEDSIRLITVLPSFSKENELRCEIEHVRLSRNPQYEALSYNWGDQTDLYPIKCNGYTLKVGKNLFGAFLGFRNRFTKRVLWADAICINQADIPEKNRQVAMMDRVYSQATAVRIWLGPKQDDDRMIYSALCVVYYHMQSQYMKVRSGRPIDVTRHRPQLKPDQWAALHTWFNRPWFSRVWILQEAVLAPKALLHWGEQRMKLETATTVVEGLGAFQHMESVFPSIPAAYDSLCFITVKRMERRGIITDSRLRSIVHLLDGARGQKATDPRDKVYALLGLMPNPMGKQTLVPDYSPTCSVEDVFINAAVYCLFQLHDLRVLSYKIATIFNLPSWVPDWTVWNPNVLRPAADHFCAGTATPPTLRLSPDRRMLTLRGRVVAQFARLAQLTVSRISGWLVSLRADHKRAIFEANRAWLEEVRRILTFVLDPYPCTGQPRDRAFAMTLICDSGRRGERATAEDLSNYDDLLRCMNLPIDLMITSGVKDAGTLQRAQAFQQNIQTLCQGRRFCLTMAGEMGWVPEEAGMADIVVLFAGSPDLHVLRRISEDRFYIVGHCYLHGLMHGEVSLDGPEMMEFSIV</sequence>
<dbReference type="STRING" id="1149755.A0A2J6QR60"/>
<dbReference type="PANTHER" id="PTHR24148">
    <property type="entry name" value="ANKYRIN REPEAT DOMAIN-CONTAINING PROTEIN 39 HOMOLOG-RELATED"/>
    <property type="match status" value="1"/>
</dbReference>
<gene>
    <name evidence="2" type="ORF">L207DRAFT_521413</name>
</gene>
<evidence type="ECO:0000259" key="1">
    <source>
        <dbReference type="Pfam" id="PF06985"/>
    </source>
</evidence>
<dbReference type="PANTHER" id="PTHR24148:SF73">
    <property type="entry name" value="HET DOMAIN PROTEIN (AFU_ORTHOLOGUE AFUA_8G01020)"/>
    <property type="match status" value="1"/>
</dbReference>
<dbReference type="InterPro" id="IPR052895">
    <property type="entry name" value="HetReg/Transcr_Mod"/>
</dbReference>
<organism evidence="2 3">
    <name type="scientific">Hyaloscypha variabilis (strain UAMH 11265 / GT02V1 / F)</name>
    <name type="common">Meliniomyces variabilis</name>
    <dbReference type="NCBI Taxonomy" id="1149755"/>
    <lineage>
        <taxon>Eukaryota</taxon>
        <taxon>Fungi</taxon>
        <taxon>Dikarya</taxon>
        <taxon>Ascomycota</taxon>
        <taxon>Pezizomycotina</taxon>
        <taxon>Leotiomycetes</taxon>
        <taxon>Helotiales</taxon>
        <taxon>Hyaloscyphaceae</taxon>
        <taxon>Hyaloscypha</taxon>
        <taxon>Hyaloscypha variabilis</taxon>
    </lineage>
</organism>
<dbReference type="InterPro" id="IPR010730">
    <property type="entry name" value="HET"/>
</dbReference>
<evidence type="ECO:0000313" key="3">
    <source>
        <dbReference type="Proteomes" id="UP000235786"/>
    </source>
</evidence>
<keyword evidence="3" id="KW-1185">Reference proteome</keyword>
<proteinExistence type="predicted"/>
<dbReference type="AlphaFoldDB" id="A0A2J6QR60"/>